<organism evidence="2 3">
    <name type="scientific">Thermosynechococcus sichuanensis E542</name>
    <dbReference type="NCBI Taxonomy" id="2016101"/>
    <lineage>
        <taxon>Bacteria</taxon>
        <taxon>Bacillati</taxon>
        <taxon>Cyanobacteriota</taxon>
        <taxon>Cyanophyceae</taxon>
        <taxon>Acaryochloridales</taxon>
        <taxon>Thermosynechococcaceae</taxon>
        <taxon>Thermosynechococcus</taxon>
        <taxon>Thermosynechococcus sichuanensis</taxon>
    </lineage>
</organism>
<keyword evidence="3" id="KW-1185">Reference proteome</keyword>
<gene>
    <name evidence="2" type="ORF">D3A95_12865</name>
</gene>
<dbReference type="PANTHER" id="PTHR12526">
    <property type="entry name" value="GLYCOSYLTRANSFERASE"/>
    <property type="match status" value="1"/>
</dbReference>
<dbReference type="InterPro" id="IPR001296">
    <property type="entry name" value="Glyco_trans_1"/>
</dbReference>
<proteinExistence type="predicted"/>
<evidence type="ECO:0000313" key="3">
    <source>
        <dbReference type="Proteomes" id="UP000261812"/>
    </source>
</evidence>
<dbReference type="AlphaFoldDB" id="A0A3B7ML58"/>
<dbReference type="Gene3D" id="3.40.50.2000">
    <property type="entry name" value="Glycogen Phosphorylase B"/>
    <property type="match status" value="2"/>
</dbReference>
<protein>
    <submittedName>
        <fullName evidence="2">Glycosyltransferase</fullName>
    </submittedName>
</protein>
<dbReference type="GO" id="GO:0016740">
    <property type="term" value="F:transferase activity"/>
    <property type="evidence" value="ECO:0007669"/>
    <property type="project" value="UniProtKB-KW"/>
</dbReference>
<dbReference type="EMBL" id="CP032152">
    <property type="protein sequence ID" value="AXY68620.1"/>
    <property type="molecule type" value="Genomic_DNA"/>
</dbReference>
<accession>A0A3B7ML58</accession>
<reference evidence="3" key="1">
    <citation type="submission" date="2018-09" db="EMBL/GenBank/DDBJ databases">
        <title>Complete genome sequence of thermophilic cyanobacteria strain Thermosynechococcus elongatus PKUAC-SCTE542.</title>
        <authorList>
            <person name="Liang Y."/>
            <person name="Tang J."/>
            <person name="Daroch M."/>
        </authorList>
    </citation>
    <scope>NUCLEOTIDE SEQUENCE [LARGE SCALE GENOMIC DNA]</scope>
    <source>
        <strain evidence="3">E542</strain>
    </source>
</reference>
<feature type="domain" description="Glycosyl transferase family 1" evidence="1">
    <location>
        <begin position="208"/>
        <end position="334"/>
    </location>
</feature>
<name>A0A3B7ML58_9CYAN</name>
<evidence type="ECO:0000313" key="2">
    <source>
        <dbReference type="EMBL" id="AXY68620.1"/>
    </source>
</evidence>
<dbReference type="SUPFAM" id="SSF53756">
    <property type="entry name" value="UDP-Glycosyltransferase/glycogen phosphorylase"/>
    <property type="match status" value="1"/>
</dbReference>
<dbReference type="KEGG" id="tsq:D3A95_12865"/>
<dbReference type="Proteomes" id="UP000261812">
    <property type="component" value="Chromosome"/>
</dbReference>
<dbReference type="CDD" id="cd03811">
    <property type="entry name" value="GT4_GT28_WabH-like"/>
    <property type="match status" value="1"/>
</dbReference>
<sequence length="418" mass="47124">MTINSLPRVLMIIPQLGYGGAESSFLRLAKFLSNYYQVTIGLMTLSYGNESYTNINLDIELPIIFLDNQEKLNLIFPSKLLRWWGMLQKLKNVKSSYDLTISFLSGTNLLNALSGSTSKTIISERGSKLYHTGITRWQKFLWLRVLDPFIYRRVDKIVAASVDYMQEIIQIGGKTITSKVISIEGGIDLDNLISQINSEPDEDIAKFCNQSTAIYCGRLDNGKGIDLLLPVFSNICKIYPDARFLIIGDGPLKKTIIERCEKIGLSITTSGDPRASVFLAGYRSNPIRHFRLGNVFLMPSLHEGLCNALIEALLTGIPILSSDYRWGARSILAKESDLKNLPKEPVKKTKTVAYGTLMPLPVTPQALDIWSSEILRYLEHPPMRRNIDECYLIASKFDIDRVGLQWVKLINSLIKHQN</sequence>
<evidence type="ECO:0000259" key="1">
    <source>
        <dbReference type="Pfam" id="PF00534"/>
    </source>
</evidence>
<keyword evidence="2" id="KW-0808">Transferase</keyword>
<dbReference type="Pfam" id="PF00534">
    <property type="entry name" value="Glycos_transf_1"/>
    <property type="match status" value="1"/>
</dbReference>